<proteinExistence type="predicted"/>
<dbReference type="InterPro" id="IPR036291">
    <property type="entry name" value="NAD(P)-bd_dom_sf"/>
</dbReference>
<dbReference type="GO" id="GO:0016491">
    <property type="term" value="F:oxidoreductase activity"/>
    <property type="evidence" value="ECO:0007669"/>
    <property type="project" value="UniProtKB-KW"/>
</dbReference>
<name>A0A7S3V496_9STRA</name>
<accession>A0A7S3V496</accession>
<evidence type="ECO:0000259" key="2">
    <source>
        <dbReference type="SMART" id="SM00829"/>
    </source>
</evidence>
<dbReference type="InterPro" id="IPR011032">
    <property type="entry name" value="GroES-like_sf"/>
</dbReference>
<dbReference type="InterPro" id="IPR013154">
    <property type="entry name" value="ADH-like_N"/>
</dbReference>
<organism evidence="3">
    <name type="scientific">Chaetoceros debilis</name>
    <dbReference type="NCBI Taxonomy" id="122233"/>
    <lineage>
        <taxon>Eukaryota</taxon>
        <taxon>Sar</taxon>
        <taxon>Stramenopiles</taxon>
        <taxon>Ochrophyta</taxon>
        <taxon>Bacillariophyta</taxon>
        <taxon>Coscinodiscophyceae</taxon>
        <taxon>Chaetocerotophycidae</taxon>
        <taxon>Chaetocerotales</taxon>
        <taxon>Chaetocerotaceae</taxon>
        <taxon>Chaetoceros</taxon>
    </lineage>
</organism>
<gene>
    <name evidence="3" type="ORF">CDEB00056_LOCUS1037</name>
</gene>
<dbReference type="SUPFAM" id="SSF51735">
    <property type="entry name" value="NAD(P)-binding Rossmann-fold domains"/>
    <property type="match status" value="1"/>
</dbReference>
<dbReference type="InterPro" id="IPR020843">
    <property type="entry name" value="ER"/>
</dbReference>
<dbReference type="Gene3D" id="3.40.50.720">
    <property type="entry name" value="NAD(P)-binding Rossmann-like Domain"/>
    <property type="match status" value="1"/>
</dbReference>
<dbReference type="EMBL" id="HBIO01001446">
    <property type="protein sequence ID" value="CAE0456196.1"/>
    <property type="molecule type" value="Transcribed_RNA"/>
</dbReference>
<dbReference type="AlphaFoldDB" id="A0A7S3V496"/>
<dbReference type="Gene3D" id="3.90.180.10">
    <property type="entry name" value="Medium-chain alcohol dehydrogenases, catalytic domain"/>
    <property type="match status" value="1"/>
</dbReference>
<dbReference type="SMART" id="SM00829">
    <property type="entry name" value="PKS_ER"/>
    <property type="match status" value="1"/>
</dbReference>
<protein>
    <recommendedName>
        <fullName evidence="2">Enoyl reductase (ER) domain-containing protein</fullName>
    </recommendedName>
</protein>
<evidence type="ECO:0000256" key="1">
    <source>
        <dbReference type="ARBA" id="ARBA00023002"/>
    </source>
</evidence>
<dbReference type="PANTHER" id="PTHR43189:SF1">
    <property type="entry name" value="ZINC-TYPE ALCOHOL DEHYDROGENASE-LIKE PROTEIN C1198.01"/>
    <property type="match status" value="1"/>
</dbReference>
<reference evidence="3" key="1">
    <citation type="submission" date="2021-01" db="EMBL/GenBank/DDBJ databases">
        <authorList>
            <person name="Corre E."/>
            <person name="Pelletier E."/>
            <person name="Niang G."/>
            <person name="Scheremetjew M."/>
            <person name="Finn R."/>
            <person name="Kale V."/>
            <person name="Holt S."/>
            <person name="Cochrane G."/>
            <person name="Meng A."/>
            <person name="Brown T."/>
            <person name="Cohen L."/>
        </authorList>
    </citation>
    <scope>NUCLEOTIDE SEQUENCE</scope>
    <source>
        <strain evidence="3">MM31A-1</strain>
    </source>
</reference>
<dbReference type="SUPFAM" id="SSF50129">
    <property type="entry name" value="GroES-like"/>
    <property type="match status" value="1"/>
</dbReference>
<dbReference type="PANTHER" id="PTHR43189">
    <property type="entry name" value="ZINC-TYPE ALCOHOL DEHYDROGENASE-LIKE PROTEIN C1198.01-RELATED"/>
    <property type="match status" value="1"/>
</dbReference>
<sequence>MIDQKKVVRDEELEERIDNVKLSPKTDLYESDICNAELVMDAHCTDPFKFMRIQKYDVAPMAKEPDDVVIRVEATTVCDEDCRIRDGTFPWKLGQKPSFPMCPGLDCVGIVTSAGELAARYGIDLGDRVAALSLNGCTSKYIQLKFDEIVKVPDNADPKEAVAVIRVYTAAFQALMMNLKGSNRYARKPMQGDKVLIVGPCSAFEKALVELSFYLGAKRVYYCCISSNNKSHDTYIRMLGAKPLSSDPEEWMEELEGKIDVAIDSMCVDRYECSYSSLKEDGILIATGMRDLLKSSDFVSTVEKAWVKTYIAMDSKCASYDGVIETFQDDKKQFMKDLIFLYNILEKGKIKPKISTVVSMKKVAAAQERLDLQPESLERKGIIVVEPWLLDVEDE</sequence>
<feature type="domain" description="Enoyl reductase (ER)" evidence="2">
    <location>
        <begin position="46"/>
        <end position="385"/>
    </location>
</feature>
<dbReference type="Pfam" id="PF08240">
    <property type="entry name" value="ADH_N"/>
    <property type="match status" value="1"/>
</dbReference>
<keyword evidence="1" id="KW-0560">Oxidoreductase</keyword>
<evidence type="ECO:0000313" key="3">
    <source>
        <dbReference type="EMBL" id="CAE0456196.1"/>
    </source>
</evidence>